<dbReference type="GO" id="GO:0016746">
    <property type="term" value="F:acyltransferase activity"/>
    <property type="evidence" value="ECO:0007669"/>
    <property type="project" value="UniProtKB-KW"/>
</dbReference>
<evidence type="ECO:0008006" key="6">
    <source>
        <dbReference type="Google" id="ProtNLM"/>
    </source>
</evidence>
<dbReference type="Gene3D" id="3.30.559.10">
    <property type="entry name" value="Chloramphenicol acetyltransferase-like domain"/>
    <property type="match status" value="2"/>
</dbReference>
<reference evidence="4 5" key="1">
    <citation type="submission" date="2019-09" db="EMBL/GenBank/DDBJ databases">
        <title>A chromosome-level genome assembly of the Chinese tupelo Nyssa sinensis.</title>
        <authorList>
            <person name="Yang X."/>
            <person name="Kang M."/>
            <person name="Yang Y."/>
            <person name="Xiong H."/>
            <person name="Wang M."/>
            <person name="Zhang Z."/>
            <person name="Wang Z."/>
            <person name="Wu H."/>
            <person name="Ma T."/>
            <person name="Liu J."/>
            <person name="Xi Z."/>
        </authorList>
    </citation>
    <scope>NUCLEOTIDE SEQUENCE [LARGE SCALE GENOMIC DNA]</scope>
    <source>
        <strain evidence="4">J267</strain>
        <tissue evidence="4">Leaf</tissue>
    </source>
</reference>
<evidence type="ECO:0000256" key="3">
    <source>
        <dbReference type="ARBA" id="ARBA00023315"/>
    </source>
</evidence>
<keyword evidence="5" id="KW-1185">Reference proteome</keyword>
<accession>A0A5J5BG86</accession>
<evidence type="ECO:0000313" key="4">
    <source>
        <dbReference type="EMBL" id="KAA8542163.1"/>
    </source>
</evidence>
<dbReference type="PANTHER" id="PTHR31623:SF17">
    <property type="entry name" value="F21J9.9"/>
    <property type="match status" value="1"/>
</dbReference>
<dbReference type="AlphaFoldDB" id="A0A5J5BG86"/>
<organism evidence="4 5">
    <name type="scientific">Nyssa sinensis</name>
    <dbReference type="NCBI Taxonomy" id="561372"/>
    <lineage>
        <taxon>Eukaryota</taxon>
        <taxon>Viridiplantae</taxon>
        <taxon>Streptophyta</taxon>
        <taxon>Embryophyta</taxon>
        <taxon>Tracheophyta</taxon>
        <taxon>Spermatophyta</taxon>
        <taxon>Magnoliopsida</taxon>
        <taxon>eudicotyledons</taxon>
        <taxon>Gunneridae</taxon>
        <taxon>Pentapetalae</taxon>
        <taxon>asterids</taxon>
        <taxon>Cornales</taxon>
        <taxon>Nyssaceae</taxon>
        <taxon>Nyssa</taxon>
    </lineage>
</organism>
<sequence length="539" mass="59025">MTPQGLVPVWTMGGVARVIPPNAVSDRAFFLFHPTSAIAMPMNQPQLWAIPGMTILLFNVSVKPISNFVSTMQLVVNFGGGGGGEVKSLAGSGSNSGWQQLAKMVLNHVEVISREIVKPSSPTPHHLRNLKLSFLDQIAPPVYVPIILFYDQPKFGHCFDLKQSLSETLTSFYPLAGRLKSSVTVDCNDAGVEFVEAQVHALLLEVIEKPNIEDLKQYLPIEPYGTIGTGTGCREVPLLLAVQVNFFKCGGMAIGVCISHSIADGSSLVTFINAWAAKSRGDGKVVCPSFDLACHFPPRNLSGFTPTAGITKEKIVTRRFVFDKMKLAKLKEAATTTAASGGGGSQLKDPTRVEAVSAFIWKHFIEVAKLKSDTKRMFAAVHAVNLRSRMSSPLPDHAFGNIWRFSSALATIDNGDLVGQLRSSIKKIDSDYVKNLQNGDGYVEYLKKAKENFSKGEIELCNFSSWCRFPVYDVDYGWGKPVWVCTTTMPFKNVVILMSTSCGEGIEAWVSMLEDDMAMLEQRDHNDKPENLAYSTKVA</sequence>
<protein>
    <recommendedName>
        <fullName evidence="6">Vinorine synthase-like</fullName>
    </recommendedName>
</protein>
<dbReference type="Pfam" id="PF02458">
    <property type="entry name" value="Transferase"/>
    <property type="match status" value="1"/>
</dbReference>
<dbReference type="EMBL" id="CM018035">
    <property type="protein sequence ID" value="KAA8542163.1"/>
    <property type="molecule type" value="Genomic_DNA"/>
</dbReference>
<dbReference type="InterPro" id="IPR023213">
    <property type="entry name" value="CAT-like_dom_sf"/>
</dbReference>
<evidence type="ECO:0000256" key="1">
    <source>
        <dbReference type="ARBA" id="ARBA00009861"/>
    </source>
</evidence>
<proteinExistence type="inferred from homology"/>
<evidence type="ECO:0000256" key="2">
    <source>
        <dbReference type="ARBA" id="ARBA00022679"/>
    </source>
</evidence>
<dbReference type="Proteomes" id="UP000325577">
    <property type="component" value="Linkage Group LG12"/>
</dbReference>
<keyword evidence="2" id="KW-0808">Transferase</keyword>
<dbReference type="PANTHER" id="PTHR31623">
    <property type="entry name" value="F21J9.9"/>
    <property type="match status" value="1"/>
</dbReference>
<gene>
    <name evidence="4" type="ORF">F0562_023315</name>
</gene>
<keyword evidence="3" id="KW-0012">Acyltransferase</keyword>
<name>A0A5J5BG86_9ASTE</name>
<dbReference type="OrthoDB" id="671439at2759"/>
<evidence type="ECO:0000313" key="5">
    <source>
        <dbReference type="Proteomes" id="UP000325577"/>
    </source>
</evidence>
<comment type="similarity">
    <text evidence="1">Belongs to the plant acyltransferase family.</text>
</comment>